<reference evidence="3" key="1">
    <citation type="submission" date="2018-01" db="EMBL/GenBank/DDBJ databases">
        <title>Comparative genomics of Mycobacterium mucogenicum and Mycobacterium neoaurum clade members emphasizing tRNA and non-coding RNA.</title>
        <authorList>
            <person name="Behra P.R.K."/>
            <person name="Pettersson B.M.F."/>
            <person name="Das S."/>
            <person name="Dasgupta S."/>
            <person name="Kirsebom L.A."/>
        </authorList>
    </citation>
    <scope>NUCLEOTIDE SEQUENCE</scope>
    <source>
        <strain evidence="3">DSM 44124</strain>
    </source>
</reference>
<keyword evidence="1" id="KW-0732">Signal</keyword>
<reference evidence="2 4" key="3">
    <citation type="journal article" date="2019" name="Sci. Rep.">
        <title>Insight into the biology of Mycobacterium mucogenicum and Mycobacterium neoaurum clade members.</title>
        <authorList>
            <person name="Behra P.R.K."/>
            <person name="Pettersson B.M.F."/>
            <person name="Ramesh M."/>
            <person name="Dasgupta S."/>
            <person name="Kirsebom L.A."/>
        </authorList>
    </citation>
    <scope>NUCLEOTIDE SEQUENCE [LARGE SCALE GENOMIC DNA]</scope>
    <source>
        <strain evidence="2 4">DSM 44124</strain>
    </source>
</reference>
<dbReference type="AlphaFoldDB" id="A0A8H2J9U0"/>
<feature type="chain" id="PRO_5044690159" description="PknH-like extracellular domain-containing protein" evidence="1">
    <location>
        <begin position="26"/>
        <end position="188"/>
    </location>
</feature>
<evidence type="ECO:0000313" key="3">
    <source>
        <dbReference type="EMBL" id="TLH51793.1"/>
    </source>
</evidence>
<accession>A0A8H2J9U0</accession>
<name>A0A8H2J9U0_MYCMU</name>
<organism evidence="3">
    <name type="scientific">Mycolicibacterium mucogenicum DSM 44124</name>
    <dbReference type="NCBI Taxonomy" id="1226753"/>
    <lineage>
        <taxon>Bacteria</taxon>
        <taxon>Bacillati</taxon>
        <taxon>Actinomycetota</taxon>
        <taxon>Actinomycetes</taxon>
        <taxon>Mycobacteriales</taxon>
        <taxon>Mycobacteriaceae</taxon>
        <taxon>Mycolicibacterium</taxon>
    </lineage>
</organism>
<evidence type="ECO:0008006" key="5">
    <source>
        <dbReference type="Google" id="ProtNLM"/>
    </source>
</evidence>
<proteinExistence type="predicted"/>
<dbReference type="Proteomes" id="UP000309231">
    <property type="component" value="Chromosome"/>
</dbReference>
<dbReference type="KEGG" id="mmuc:C1S78_004925"/>
<dbReference type="PROSITE" id="PS51257">
    <property type="entry name" value="PROKAR_LIPOPROTEIN"/>
    <property type="match status" value="1"/>
</dbReference>
<dbReference type="RefSeq" id="WP_138158323.1">
    <property type="nucleotide sequence ID" value="NZ_ANBS01000001.1"/>
</dbReference>
<evidence type="ECO:0000313" key="2">
    <source>
        <dbReference type="EMBL" id="QPG70352.1"/>
    </source>
</evidence>
<protein>
    <recommendedName>
        <fullName evidence="5">PknH-like extracellular domain-containing protein</fullName>
    </recommendedName>
</protein>
<gene>
    <name evidence="2" type="ORF">C1S78_004925</name>
    <name evidence="3" type="ORF">C1S78_04925</name>
</gene>
<dbReference type="GeneID" id="76724232"/>
<evidence type="ECO:0000313" key="4">
    <source>
        <dbReference type="Proteomes" id="UP000309231"/>
    </source>
</evidence>
<dbReference type="EMBL" id="POTL01000001">
    <property type="protein sequence ID" value="TLH51793.1"/>
    <property type="molecule type" value="Genomic_DNA"/>
</dbReference>
<sequence>MSSFSRRGAATAMTAVVVLAVTACASDQLVETKDIPKDQAAQQLNATFVHARVPASFAPLAATVSTTTWGSEARTVKAAFMAPRPDFDRFMKTIRIQGDPTWMKDSSGTCPPDSSPHPAHVAYAPPAPVLKDWYDRGIFKRCTPIESWTISSTEFSDTARSAGHIFAQPAGNAADSGELTVLIGTTIA</sequence>
<keyword evidence="4" id="KW-1185">Reference proteome</keyword>
<dbReference type="EMBL" id="CP062008">
    <property type="protein sequence ID" value="QPG70352.1"/>
    <property type="molecule type" value="Genomic_DNA"/>
</dbReference>
<evidence type="ECO:0000256" key="1">
    <source>
        <dbReference type="SAM" id="SignalP"/>
    </source>
</evidence>
<reference evidence="2 4" key="2">
    <citation type="journal article" date="2019" name="BMC Evol. Biol.">
        <title>Comparative genomics of Mycobacterium mucogenicum and Mycobacterium neoaurum clade members emphasizing tRNA and non-coding RNA.</title>
        <authorList>
            <person name="Behra P.R.K."/>
            <person name="Pettersson B.M.F."/>
            <person name="Das S."/>
            <person name="Dasgupta S."/>
            <person name="Kirsebom L.A."/>
        </authorList>
    </citation>
    <scope>NUCLEOTIDE SEQUENCE [LARGE SCALE GENOMIC DNA]</scope>
    <source>
        <strain evidence="2 4">DSM 44124</strain>
    </source>
</reference>
<feature type="signal peptide" evidence="1">
    <location>
        <begin position="1"/>
        <end position="25"/>
    </location>
</feature>